<sequence>MQEPNDDDLQYSSEGMTSREVLQSLLRWYPGIRTHLDLVALAKLWQRIYPSFVTNATTDFTLQRGVLTVHLSNAALRNEFNMNRDIIRNNLNRELGREVITDIRFR</sequence>
<evidence type="ECO:0008006" key="3">
    <source>
        <dbReference type="Google" id="ProtNLM"/>
    </source>
</evidence>
<dbReference type="Pfam" id="PF05258">
    <property type="entry name" value="DciA"/>
    <property type="match status" value="1"/>
</dbReference>
<dbReference type="AlphaFoldDB" id="A0A0Q4B7W9"/>
<comment type="caution">
    <text evidence="1">The sequence shown here is derived from an EMBL/GenBank/DDBJ whole genome shotgun (WGS) entry which is preliminary data.</text>
</comment>
<dbReference type="Proteomes" id="UP000054172">
    <property type="component" value="Unassembled WGS sequence"/>
</dbReference>
<evidence type="ECO:0000313" key="1">
    <source>
        <dbReference type="EMBL" id="KQM08695.1"/>
    </source>
</evidence>
<keyword evidence="2" id="KW-1185">Reference proteome</keyword>
<name>A0A0Q4B7W9_9BACT</name>
<gene>
    <name evidence="1" type="ORF">AL399_05935</name>
</gene>
<evidence type="ECO:0000313" key="2">
    <source>
        <dbReference type="Proteomes" id="UP000054172"/>
    </source>
</evidence>
<proteinExistence type="predicted"/>
<dbReference type="InterPro" id="IPR007922">
    <property type="entry name" value="DciA-like"/>
</dbReference>
<accession>A0A0Q4B7W9</accession>
<dbReference type="EMBL" id="LIIK01000025">
    <property type="protein sequence ID" value="KQM08695.1"/>
    <property type="molecule type" value="Genomic_DNA"/>
</dbReference>
<dbReference type="PATRIC" id="fig|1702214.3.peg.428"/>
<reference evidence="1" key="1">
    <citation type="submission" date="2015-08" db="EMBL/GenBank/DDBJ databases">
        <title>Candidatus Bacteriodes Periocalifornicus.</title>
        <authorList>
            <person name="McLean J.S."/>
            <person name="Kelley S."/>
        </authorList>
    </citation>
    <scope>NUCLEOTIDE SEQUENCE [LARGE SCALE GENOMIC DNA]</scope>
    <source>
        <strain evidence="1">12B</strain>
    </source>
</reference>
<protein>
    <recommendedName>
        <fullName evidence="3">RNA-binding protein</fullName>
    </recommendedName>
</protein>
<organism evidence="1 2">
    <name type="scientific">Candidatus [Bacteroides] periocalifornicus</name>
    <dbReference type="NCBI Taxonomy" id="1702214"/>
    <lineage>
        <taxon>Bacteria</taxon>
        <taxon>Pseudomonadati</taxon>
        <taxon>Bacteroidota</taxon>
    </lineage>
</organism>